<protein>
    <submittedName>
        <fullName evidence="1">HNH endonuclease</fullName>
    </submittedName>
</protein>
<dbReference type="Proteomes" id="UP001056383">
    <property type="component" value="Chromosome"/>
</dbReference>
<proteinExistence type="predicted"/>
<accession>A0ABY4TBB8</accession>
<keyword evidence="1" id="KW-0540">Nuclease</keyword>
<dbReference type="InterPro" id="IPR003615">
    <property type="entry name" value="HNH_nuc"/>
</dbReference>
<name>A0ABY4TBB8_9ACTN</name>
<keyword evidence="1" id="KW-0255">Endonuclease</keyword>
<evidence type="ECO:0000313" key="2">
    <source>
        <dbReference type="Proteomes" id="UP001056383"/>
    </source>
</evidence>
<evidence type="ECO:0000313" key="1">
    <source>
        <dbReference type="EMBL" id="URN16254.1"/>
    </source>
</evidence>
<keyword evidence="2" id="KW-1185">Reference proteome</keyword>
<dbReference type="EMBL" id="CP095474">
    <property type="protein sequence ID" value="URN16254.1"/>
    <property type="molecule type" value="Genomic_DNA"/>
</dbReference>
<dbReference type="CDD" id="cd00085">
    <property type="entry name" value="HNHc"/>
    <property type="match status" value="1"/>
</dbReference>
<keyword evidence="1" id="KW-0378">Hydrolase</keyword>
<reference evidence="1" key="1">
    <citation type="submission" date="2022-04" db="EMBL/GenBank/DDBJ databases">
        <title>Systematic whole-genome sequencing reveals an unexpected diversity among actinomycetoma pathogens and provides insights into their antibacterial susceptibilities.</title>
        <authorList>
            <person name="Watson A.K."/>
            <person name="Kepplinger B."/>
            <person name="Bakhiet S.M."/>
            <person name="Mhmoud N.A."/>
            <person name="Chapman J."/>
            <person name="Allenby N."/>
            <person name="Mickiewicz K."/>
            <person name="Goodfellow M."/>
            <person name="Fahal A.H."/>
            <person name="Errington J."/>
        </authorList>
    </citation>
    <scope>NUCLEOTIDE SEQUENCE</scope>
    <source>
        <strain evidence="1">SD 504</strain>
    </source>
</reference>
<organism evidence="1 2">
    <name type="scientific">Streptomyces sudanensis</name>
    <dbReference type="NCBI Taxonomy" id="436397"/>
    <lineage>
        <taxon>Bacteria</taxon>
        <taxon>Bacillati</taxon>
        <taxon>Actinomycetota</taxon>
        <taxon>Actinomycetes</taxon>
        <taxon>Kitasatosporales</taxon>
        <taxon>Streptomycetaceae</taxon>
        <taxon>Streptomyces</taxon>
    </lineage>
</organism>
<sequence>MRYTRERLAQAAEQCSDLDEVIAFFGTQPYGKLRRYLTRRFARFGIDVSHFASGTAPSRPTPGELREAVAASVSVAEALRRLGRPDNAAQRAGFRRWTAAAGVSTGHFLGQAHGRGKPGAIPARRPEDILVKHAGTRRTRSHLLRRALRDIGVPEECAGCGVGPEWLGKPMTLEVDHVNGDWSDDRRGNLRLLCPNCHAITGTWCRGTRR</sequence>
<gene>
    <name evidence="1" type="ORF">MW084_10175</name>
</gene>
<dbReference type="GO" id="GO:0004519">
    <property type="term" value="F:endonuclease activity"/>
    <property type="evidence" value="ECO:0007669"/>
    <property type="project" value="UniProtKB-KW"/>
</dbReference>